<dbReference type="Gene3D" id="1.20.58.70">
    <property type="match status" value="1"/>
</dbReference>
<dbReference type="SMART" id="SM00397">
    <property type="entry name" value="t_SNARE"/>
    <property type="match status" value="1"/>
</dbReference>
<dbReference type="PANTHER" id="PTHR19957:SF424">
    <property type="entry name" value="SYNTAXIN-1A"/>
    <property type="match status" value="1"/>
</dbReference>
<keyword evidence="6 9" id="KW-1133">Transmembrane helix</keyword>
<comment type="similarity">
    <text evidence="2">Belongs to the syntaxin family.</text>
</comment>
<evidence type="ECO:0000256" key="6">
    <source>
        <dbReference type="ARBA" id="ARBA00022989"/>
    </source>
</evidence>
<evidence type="ECO:0000256" key="5">
    <source>
        <dbReference type="ARBA" id="ARBA00022775"/>
    </source>
</evidence>
<dbReference type="Proteomes" id="UP001152888">
    <property type="component" value="Unassembled WGS sequence"/>
</dbReference>
<dbReference type="AlphaFoldDB" id="A0A9P0PCH3"/>
<keyword evidence="5" id="KW-0532">Neurotransmitter transport</keyword>
<dbReference type="GO" id="GO:0006906">
    <property type="term" value="P:vesicle fusion"/>
    <property type="evidence" value="ECO:0007669"/>
    <property type="project" value="TreeGrafter"/>
</dbReference>
<organism evidence="11 12">
    <name type="scientific">Acanthoscelides obtectus</name>
    <name type="common">Bean weevil</name>
    <name type="synonym">Bruchus obtectus</name>
    <dbReference type="NCBI Taxonomy" id="200917"/>
    <lineage>
        <taxon>Eukaryota</taxon>
        <taxon>Metazoa</taxon>
        <taxon>Ecdysozoa</taxon>
        <taxon>Arthropoda</taxon>
        <taxon>Hexapoda</taxon>
        <taxon>Insecta</taxon>
        <taxon>Pterygota</taxon>
        <taxon>Neoptera</taxon>
        <taxon>Endopterygota</taxon>
        <taxon>Coleoptera</taxon>
        <taxon>Polyphaga</taxon>
        <taxon>Cucujiformia</taxon>
        <taxon>Chrysomeloidea</taxon>
        <taxon>Chrysomelidae</taxon>
        <taxon>Bruchinae</taxon>
        <taxon>Bruchini</taxon>
        <taxon>Acanthoscelides</taxon>
    </lineage>
</organism>
<evidence type="ECO:0000313" key="11">
    <source>
        <dbReference type="EMBL" id="CAH1974306.1"/>
    </source>
</evidence>
<keyword evidence="7 9" id="KW-0472">Membrane</keyword>
<accession>A0A9P0PCH3</accession>
<protein>
    <recommendedName>
        <fullName evidence="10">t-SNARE coiled-coil homology domain-containing protein</fullName>
    </recommendedName>
</protein>
<dbReference type="SMART" id="SM00503">
    <property type="entry name" value="SynN"/>
    <property type="match status" value="1"/>
</dbReference>
<dbReference type="GO" id="GO:0005886">
    <property type="term" value="C:plasma membrane"/>
    <property type="evidence" value="ECO:0007669"/>
    <property type="project" value="TreeGrafter"/>
</dbReference>
<dbReference type="OrthoDB" id="10255013at2759"/>
<comment type="caution">
    <text evidence="11">The sequence shown here is derived from an EMBL/GenBank/DDBJ whole genome shotgun (WGS) entry which is preliminary data.</text>
</comment>
<evidence type="ECO:0000256" key="7">
    <source>
        <dbReference type="ARBA" id="ARBA00023136"/>
    </source>
</evidence>
<evidence type="ECO:0000256" key="8">
    <source>
        <dbReference type="SAM" id="Coils"/>
    </source>
</evidence>
<dbReference type="InterPro" id="IPR000727">
    <property type="entry name" value="T_SNARE_dom"/>
</dbReference>
<dbReference type="InterPro" id="IPR006011">
    <property type="entry name" value="Syntaxin_N"/>
</dbReference>
<name>A0A9P0PCH3_ACAOB</name>
<feature type="transmembrane region" description="Helical" evidence="9">
    <location>
        <begin position="271"/>
        <end position="289"/>
    </location>
</feature>
<dbReference type="InterPro" id="IPR010989">
    <property type="entry name" value="SNARE"/>
</dbReference>
<evidence type="ECO:0000256" key="3">
    <source>
        <dbReference type="ARBA" id="ARBA00022448"/>
    </source>
</evidence>
<keyword evidence="4 9" id="KW-0812">Transmembrane</keyword>
<dbReference type="GO" id="GO:0000149">
    <property type="term" value="F:SNARE binding"/>
    <property type="evidence" value="ECO:0007669"/>
    <property type="project" value="TreeGrafter"/>
</dbReference>
<evidence type="ECO:0000259" key="10">
    <source>
        <dbReference type="PROSITE" id="PS50192"/>
    </source>
</evidence>
<dbReference type="Pfam" id="PF05739">
    <property type="entry name" value="SNARE"/>
    <property type="match status" value="1"/>
</dbReference>
<keyword evidence="12" id="KW-1185">Reference proteome</keyword>
<dbReference type="GO" id="GO:0048278">
    <property type="term" value="P:vesicle docking"/>
    <property type="evidence" value="ECO:0007669"/>
    <property type="project" value="TreeGrafter"/>
</dbReference>
<dbReference type="GO" id="GO:0006886">
    <property type="term" value="P:intracellular protein transport"/>
    <property type="evidence" value="ECO:0007669"/>
    <property type="project" value="TreeGrafter"/>
</dbReference>
<comment type="subcellular location">
    <subcellularLocation>
        <location evidence="1">Membrane</location>
        <topology evidence="1">Single-pass type IV membrane protein</topology>
    </subcellularLocation>
</comment>
<dbReference type="CDD" id="cd15848">
    <property type="entry name" value="SNARE_syntaxin1-like"/>
    <property type="match status" value="1"/>
</dbReference>
<sequence>MTKDRLGELLKAQKTSKKDVELDVEQENNNEGGKSDLKKTFERAEVISQWLQGIEKNVEAIKEYESRINDLMYNQTDLNEKIDTLFQNNTSICHKINGKLKEIDEELKQTAEDSAEGRIKAIQYNTLKTRYIETFKSNNNALENYRNVQKANLDAQLRAKGIRMTDEELVHLLEENTDMQLFTDNIIADTIEAKRQLRDIEERHQQLLKIERMLMEIRDLFLQMAILVDTQQELIDRVEYQAQAARDFVAKTPKILQDASKKKRNYLKCKIYMGITILILVVILLIMLLK</sequence>
<dbReference type="GO" id="GO:0006836">
    <property type="term" value="P:neurotransmitter transport"/>
    <property type="evidence" value="ECO:0007669"/>
    <property type="project" value="UniProtKB-KW"/>
</dbReference>
<dbReference type="PANTHER" id="PTHR19957">
    <property type="entry name" value="SYNTAXIN"/>
    <property type="match status" value="1"/>
</dbReference>
<keyword evidence="3" id="KW-0813">Transport</keyword>
<evidence type="ECO:0000256" key="1">
    <source>
        <dbReference type="ARBA" id="ARBA00004211"/>
    </source>
</evidence>
<gene>
    <name evidence="11" type="ORF">ACAOBT_LOCUS10998</name>
</gene>
<dbReference type="EMBL" id="CAKOFQ010006822">
    <property type="protein sequence ID" value="CAH1974306.1"/>
    <property type="molecule type" value="Genomic_DNA"/>
</dbReference>
<keyword evidence="8" id="KW-0175">Coiled coil</keyword>
<dbReference type="SUPFAM" id="SSF47661">
    <property type="entry name" value="t-snare proteins"/>
    <property type="match status" value="1"/>
</dbReference>
<dbReference type="GO" id="GO:0006887">
    <property type="term" value="P:exocytosis"/>
    <property type="evidence" value="ECO:0007669"/>
    <property type="project" value="TreeGrafter"/>
</dbReference>
<evidence type="ECO:0000256" key="4">
    <source>
        <dbReference type="ARBA" id="ARBA00022692"/>
    </source>
</evidence>
<dbReference type="PROSITE" id="PS50192">
    <property type="entry name" value="T_SNARE"/>
    <property type="match status" value="1"/>
</dbReference>
<dbReference type="GO" id="GO:0031201">
    <property type="term" value="C:SNARE complex"/>
    <property type="evidence" value="ECO:0007669"/>
    <property type="project" value="TreeGrafter"/>
</dbReference>
<evidence type="ECO:0000313" key="12">
    <source>
        <dbReference type="Proteomes" id="UP001152888"/>
    </source>
</evidence>
<dbReference type="InterPro" id="IPR045242">
    <property type="entry name" value="Syntaxin"/>
</dbReference>
<dbReference type="GO" id="GO:0005484">
    <property type="term" value="F:SNAP receptor activity"/>
    <property type="evidence" value="ECO:0007669"/>
    <property type="project" value="TreeGrafter"/>
</dbReference>
<dbReference type="GO" id="GO:0012505">
    <property type="term" value="C:endomembrane system"/>
    <property type="evidence" value="ECO:0007669"/>
    <property type="project" value="TreeGrafter"/>
</dbReference>
<proteinExistence type="inferred from homology"/>
<feature type="domain" description="T-SNARE coiled-coil homology" evidence="10">
    <location>
        <begin position="197"/>
        <end position="259"/>
    </location>
</feature>
<dbReference type="Pfam" id="PF00804">
    <property type="entry name" value="Syntaxin"/>
    <property type="match status" value="1"/>
</dbReference>
<reference evidence="11" key="1">
    <citation type="submission" date="2022-03" db="EMBL/GenBank/DDBJ databases">
        <authorList>
            <person name="Sayadi A."/>
        </authorList>
    </citation>
    <scope>NUCLEOTIDE SEQUENCE</scope>
</reference>
<feature type="coiled-coil region" evidence="8">
    <location>
        <begin position="61"/>
        <end position="113"/>
    </location>
</feature>
<evidence type="ECO:0000256" key="2">
    <source>
        <dbReference type="ARBA" id="ARBA00009063"/>
    </source>
</evidence>
<dbReference type="Gene3D" id="1.20.5.110">
    <property type="match status" value="1"/>
</dbReference>
<evidence type="ECO:0000256" key="9">
    <source>
        <dbReference type="SAM" id="Phobius"/>
    </source>
</evidence>